<feature type="compositionally biased region" description="Polar residues" evidence="1">
    <location>
        <begin position="21"/>
        <end position="33"/>
    </location>
</feature>
<dbReference type="Proteomes" id="UP001498398">
    <property type="component" value="Unassembled WGS sequence"/>
</dbReference>
<reference evidence="2 3" key="1">
    <citation type="submission" date="2024-01" db="EMBL/GenBank/DDBJ databases">
        <title>A draft genome for the cacao thread blight pathogen Marasmiellus scandens.</title>
        <authorList>
            <person name="Baruah I.K."/>
            <person name="Leung J."/>
            <person name="Bukari Y."/>
            <person name="Amoako-Attah I."/>
            <person name="Meinhardt L.W."/>
            <person name="Bailey B.A."/>
            <person name="Cohen S.P."/>
        </authorList>
    </citation>
    <scope>NUCLEOTIDE SEQUENCE [LARGE SCALE GENOMIC DNA]</scope>
    <source>
        <strain evidence="2 3">GH-19</strain>
    </source>
</reference>
<comment type="caution">
    <text evidence="2">The sequence shown here is derived from an EMBL/GenBank/DDBJ whole genome shotgun (WGS) entry which is preliminary data.</text>
</comment>
<sequence length="98" mass="10555">MKPAPSPTKLRPGATPVRATTPFTTRAKSSTGRTAPHKPLEKEERPLAPTMSIKEQIALKRAEAKKAMATRNGGGGGLDDMSSLEEIPGAPARRRRPW</sequence>
<keyword evidence="3" id="KW-1185">Reference proteome</keyword>
<name>A0ABR1IZK2_9AGAR</name>
<dbReference type="EMBL" id="JBANRG010000060">
    <property type="protein sequence ID" value="KAK7441994.1"/>
    <property type="molecule type" value="Genomic_DNA"/>
</dbReference>
<proteinExistence type="predicted"/>
<protein>
    <submittedName>
        <fullName evidence="2">Uncharacterized protein</fullName>
    </submittedName>
</protein>
<feature type="region of interest" description="Disordered" evidence="1">
    <location>
        <begin position="1"/>
        <end position="98"/>
    </location>
</feature>
<accession>A0ABR1IZK2</accession>
<gene>
    <name evidence="2" type="ORF">VKT23_016272</name>
</gene>
<organism evidence="2 3">
    <name type="scientific">Marasmiellus scandens</name>
    <dbReference type="NCBI Taxonomy" id="2682957"/>
    <lineage>
        <taxon>Eukaryota</taxon>
        <taxon>Fungi</taxon>
        <taxon>Dikarya</taxon>
        <taxon>Basidiomycota</taxon>
        <taxon>Agaricomycotina</taxon>
        <taxon>Agaricomycetes</taxon>
        <taxon>Agaricomycetidae</taxon>
        <taxon>Agaricales</taxon>
        <taxon>Marasmiineae</taxon>
        <taxon>Omphalotaceae</taxon>
        <taxon>Marasmiellus</taxon>
    </lineage>
</organism>
<evidence type="ECO:0000313" key="2">
    <source>
        <dbReference type="EMBL" id="KAK7441994.1"/>
    </source>
</evidence>
<evidence type="ECO:0000313" key="3">
    <source>
        <dbReference type="Proteomes" id="UP001498398"/>
    </source>
</evidence>
<feature type="compositionally biased region" description="Basic and acidic residues" evidence="1">
    <location>
        <begin position="57"/>
        <end position="66"/>
    </location>
</feature>
<evidence type="ECO:0000256" key="1">
    <source>
        <dbReference type="SAM" id="MobiDB-lite"/>
    </source>
</evidence>